<feature type="transmembrane region" description="Helical" evidence="2">
    <location>
        <begin position="229"/>
        <end position="245"/>
    </location>
</feature>
<feature type="transmembrane region" description="Helical" evidence="2">
    <location>
        <begin position="301"/>
        <end position="325"/>
    </location>
</feature>
<evidence type="ECO:0000313" key="3">
    <source>
        <dbReference type="EMBL" id="KAF2690903.1"/>
    </source>
</evidence>
<feature type="transmembrane region" description="Helical" evidence="2">
    <location>
        <begin position="387"/>
        <end position="408"/>
    </location>
</feature>
<dbReference type="Proteomes" id="UP000799291">
    <property type="component" value="Unassembled WGS sequence"/>
</dbReference>
<organism evidence="3 4">
    <name type="scientific">Lentithecium fluviatile CBS 122367</name>
    <dbReference type="NCBI Taxonomy" id="1168545"/>
    <lineage>
        <taxon>Eukaryota</taxon>
        <taxon>Fungi</taxon>
        <taxon>Dikarya</taxon>
        <taxon>Ascomycota</taxon>
        <taxon>Pezizomycotina</taxon>
        <taxon>Dothideomycetes</taxon>
        <taxon>Pleosporomycetidae</taxon>
        <taxon>Pleosporales</taxon>
        <taxon>Massarineae</taxon>
        <taxon>Lentitheciaceae</taxon>
        <taxon>Lentithecium</taxon>
    </lineage>
</organism>
<keyword evidence="2" id="KW-1133">Transmembrane helix</keyword>
<sequence>MQIPHNETWLPPDTSFIEFRDCEVVTDWALDFFTSADLPIVATIRLIQDGLGEFWRNNNITQPNDFDVLPWALNSGEPLYIQTLNWTNQQCQTQFCQKLPWEGNADLAGRGMVVNYYIQCALVTIYMGFHMAARFGWTPPHRTIGHRFLSAIQESTRPFLDAALLFSIAIHSSASLTFIRGRVDANKPTPTTAAVCSAFVALFSVFAPLTLHSCAEEHLRRKHGRRRMWMYLCMLMFIVVGLYFSDPQSPWLREWPDWNAAETYRSNNETGLYGLLWRDEDHQLTWESFCVMERGANRANWAIVVALATLITFFTLYWILMANVFKLGFLHSERRPMLAKVRRHRWTILTLLAFKAMWICLGIFFWFRDELNEHAGQMNKDRQWTFGQILAVTTWTPVVMEFYIIWWSGAEKGLTGLMTDRYVVVKTGSTYGQEENKEPTAPVDEEEGRKASSASLPS</sequence>
<proteinExistence type="predicted"/>
<evidence type="ECO:0008006" key="5">
    <source>
        <dbReference type="Google" id="ProtNLM"/>
    </source>
</evidence>
<dbReference type="EMBL" id="MU005570">
    <property type="protein sequence ID" value="KAF2690903.1"/>
    <property type="molecule type" value="Genomic_DNA"/>
</dbReference>
<feature type="region of interest" description="Disordered" evidence="1">
    <location>
        <begin position="432"/>
        <end position="458"/>
    </location>
</feature>
<accession>A0A6G1JL75</accession>
<feature type="transmembrane region" description="Helical" evidence="2">
    <location>
        <begin position="191"/>
        <end position="209"/>
    </location>
</feature>
<reference evidence="3" key="1">
    <citation type="journal article" date="2020" name="Stud. Mycol.">
        <title>101 Dothideomycetes genomes: a test case for predicting lifestyles and emergence of pathogens.</title>
        <authorList>
            <person name="Haridas S."/>
            <person name="Albert R."/>
            <person name="Binder M."/>
            <person name="Bloem J."/>
            <person name="Labutti K."/>
            <person name="Salamov A."/>
            <person name="Andreopoulos B."/>
            <person name="Baker S."/>
            <person name="Barry K."/>
            <person name="Bills G."/>
            <person name="Bluhm B."/>
            <person name="Cannon C."/>
            <person name="Castanera R."/>
            <person name="Culley D."/>
            <person name="Daum C."/>
            <person name="Ezra D."/>
            <person name="Gonzalez J."/>
            <person name="Henrissat B."/>
            <person name="Kuo A."/>
            <person name="Liang C."/>
            <person name="Lipzen A."/>
            <person name="Lutzoni F."/>
            <person name="Magnuson J."/>
            <person name="Mondo S."/>
            <person name="Nolan M."/>
            <person name="Ohm R."/>
            <person name="Pangilinan J."/>
            <person name="Park H.-J."/>
            <person name="Ramirez L."/>
            <person name="Alfaro M."/>
            <person name="Sun H."/>
            <person name="Tritt A."/>
            <person name="Yoshinaga Y."/>
            <person name="Zwiers L.-H."/>
            <person name="Turgeon B."/>
            <person name="Goodwin S."/>
            <person name="Spatafora J."/>
            <person name="Crous P."/>
            <person name="Grigoriev I."/>
        </authorList>
    </citation>
    <scope>NUCLEOTIDE SEQUENCE</scope>
    <source>
        <strain evidence="3">CBS 122367</strain>
    </source>
</reference>
<evidence type="ECO:0000256" key="2">
    <source>
        <dbReference type="SAM" id="Phobius"/>
    </source>
</evidence>
<gene>
    <name evidence="3" type="ORF">K458DRAFT_426318</name>
</gene>
<keyword evidence="4" id="KW-1185">Reference proteome</keyword>
<dbReference type="AlphaFoldDB" id="A0A6G1JL75"/>
<dbReference type="OrthoDB" id="4582561at2759"/>
<keyword evidence="2" id="KW-0472">Membrane</keyword>
<evidence type="ECO:0000256" key="1">
    <source>
        <dbReference type="SAM" id="MobiDB-lite"/>
    </source>
</evidence>
<evidence type="ECO:0000313" key="4">
    <source>
        <dbReference type="Proteomes" id="UP000799291"/>
    </source>
</evidence>
<keyword evidence="2" id="KW-0812">Transmembrane</keyword>
<name>A0A6G1JL75_9PLEO</name>
<protein>
    <recommendedName>
        <fullName evidence="5">Integral membrane protein</fullName>
    </recommendedName>
</protein>
<feature type="transmembrane region" description="Helical" evidence="2">
    <location>
        <begin position="116"/>
        <end position="137"/>
    </location>
</feature>
<feature type="transmembrane region" description="Helical" evidence="2">
    <location>
        <begin position="346"/>
        <end position="367"/>
    </location>
</feature>